<organism evidence="3 4">
    <name type="scientific">Thermocatellispora tengchongensis</name>
    <dbReference type="NCBI Taxonomy" id="1073253"/>
    <lineage>
        <taxon>Bacteria</taxon>
        <taxon>Bacillati</taxon>
        <taxon>Actinomycetota</taxon>
        <taxon>Actinomycetes</taxon>
        <taxon>Streptosporangiales</taxon>
        <taxon>Streptosporangiaceae</taxon>
        <taxon>Thermocatellispora</taxon>
    </lineage>
</organism>
<name>A0A840PS56_9ACTN</name>
<feature type="chain" id="PRO_5032572098" description="Streptomyces killer toxin-like beta/gamma crystallin domain-containing protein" evidence="1">
    <location>
        <begin position="23"/>
        <end position="161"/>
    </location>
</feature>
<accession>A0A840PS56</accession>
<feature type="domain" description="Streptomyces killer toxin-like beta/gamma crystallin" evidence="2">
    <location>
        <begin position="58"/>
        <end position="102"/>
    </location>
</feature>
<keyword evidence="4" id="KW-1185">Reference proteome</keyword>
<dbReference type="InterPro" id="IPR015161">
    <property type="entry name" value="Sklp_toxin_b/g_crystallin"/>
</dbReference>
<evidence type="ECO:0000259" key="2">
    <source>
        <dbReference type="Pfam" id="PF09076"/>
    </source>
</evidence>
<dbReference type="Proteomes" id="UP000578449">
    <property type="component" value="Unassembled WGS sequence"/>
</dbReference>
<dbReference type="EMBL" id="JACHGN010000056">
    <property type="protein sequence ID" value="MBB5140610.1"/>
    <property type="molecule type" value="Genomic_DNA"/>
</dbReference>
<comment type="caution">
    <text evidence="3">The sequence shown here is derived from an EMBL/GenBank/DDBJ whole genome shotgun (WGS) entry which is preliminary data.</text>
</comment>
<dbReference type="Gene3D" id="2.60.20.30">
    <property type="match status" value="1"/>
</dbReference>
<dbReference type="RefSeq" id="WP_185057383.1">
    <property type="nucleotide sequence ID" value="NZ_BAABIX010000106.1"/>
</dbReference>
<dbReference type="InterPro" id="IPR015791">
    <property type="entry name" value="Antimic/Inh_G_crystallin-like"/>
</dbReference>
<keyword evidence="1" id="KW-0732">Signal</keyword>
<dbReference type="AlphaFoldDB" id="A0A840PS56"/>
<evidence type="ECO:0000313" key="3">
    <source>
        <dbReference type="EMBL" id="MBB5140610.1"/>
    </source>
</evidence>
<sequence>MEFPLRAALTACAVTLAVAANAMVLPAIGAHVIGRVRGQEECPWSQSRNNPLREFTYILTQQDGRGSLICLANAGSTATRIQGVVGISAGGNSVTVWYRRTRTGPEESRYLPAGTYHAVRDREGAGWYEITRIQIHRSRCEGTRPWDDCLCDKPCATFRYV</sequence>
<feature type="signal peptide" evidence="1">
    <location>
        <begin position="1"/>
        <end position="22"/>
    </location>
</feature>
<evidence type="ECO:0000313" key="4">
    <source>
        <dbReference type="Proteomes" id="UP000578449"/>
    </source>
</evidence>
<reference evidence="3 4" key="1">
    <citation type="submission" date="2020-08" db="EMBL/GenBank/DDBJ databases">
        <title>Genomic Encyclopedia of Type Strains, Phase IV (KMG-IV): sequencing the most valuable type-strain genomes for metagenomic binning, comparative biology and taxonomic classification.</title>
        <authorList>
            <person name="Goeker M."/>
        </authorList>
    </citation>
    <scope>NUCLEOTIDE SEQUENCE [LARGE SCALE GENOMIC DNA]</scope>
    <source>
        <strain evidence="3 4">DSM 45615</strain>
    </source>
</reference>
<dbReference type="Pfam" id="PF09076">
    <property type="entry name" value="Crystall_2"/>
    <property type="match status" value="1"/>
</dbReference>
<gene>
    <name evidence="3" type="ORF">HNP84_010380</name>
</gene>
<evidence type="ECO:0000256" key="1">
    <source>
        <dbReference type="SAM" id="SignalP"/>
    </source>
</evidence>
<proteinExistence type="predicted"/>
<protein>
    <recommendedName>
        <fullName evidence="2">Streptomyces killer toxin-like beta/gamma crystallin domain-containing protein</fullName>
    </recommendedName>
</protein>